<keyword evidence="2" id="KW-1185">Reference proteome</keyword>
<name>A0A0D2NWQ8_HYPSF</name>
<gene>
    <name evidence="1" type="ORF">HYPSUDRAFT_60140</name>
</gene>
<protein>
    <submittedName>
        <fullName evidence="1">Uncharacterized protein</fullName>
    </submittedName>
</protein>
<feature type="unsure residue" description="D or N" evidence="1">
    <location>
        <position position="194"/>
    </location>
</feature>
<organism evidence="1 2">
    <name type="scientific">Hypholoma sublateritium (strain FD-334 SS-4)</name>
    <dbReference type="NCBI Taxonomy" id="945553"/>
    <lineage>
        <taxon>Eukaryota</taxon>
        <taxon>Fungi</taxon>
        <taxon>Dikarya</taxon>
        <taxon>Basidiomycota</taxon>
        <taxon>Agaricomycotina</taxon>
        <taxon>Agaricomycetes</taxon>
        <taxon>Agaricomycetidae</taxon>
        <taxon>Agaricales</taxon>
        <taxon>Agaricineae</taxon>
        <taxon>Strophariaceae</taxon>
        <taxon>Hypholoma</taxon>
    </lineage>
</organism>
<proteinExistence type="predicted"/>
<accession>A0A0D2NWQ8</accession>
<reference evidence="2" key="1">
    <citation type="submission" date="2014-04" db="EMBL/GenBank/DDBJ databases">
        <title>Evolutionary Origins and Diversification of the Mycorrhizal Mutualists.</title>
        <authorList>
            <consortium name="DOE Joint Genome Institute"/>
            <consortium name="Mycorrhizal Genomics Consortium"/>
            <person name="Kohler A."/>
            <person name="Kuo A."/>
            <person name="Nagy L.G."/>
            <person name="Floudas D."/>
            <person name="Copeland A."/>
            <person name="Barry K.W."/>
            <person name="Cichocki N."/>
            <person name="Veneault-Fourrey C."/>
            <person name="LaButti K."/>
            <person name="Lindquist E.A."/>
            <person name="Lipzen A."/>
            <person name="Lundell T."/>
            <person name="Morin E."/>
            <person name="Murat C."/>
            <person name="Riley R."/>
            <person name="Ohm R."/>
            <person name="Sun H."/>
            <person name="Tunlid A."/>
            <person name="Henrissat B."/>
            <person name="Grigoriev I.V."/>
            <person name="Hibbett D.S."/>
            <person name="Martin F."/>
        </authorList>
    </citation>
    <scope>NUCLEOTIDE SEQUENCE [LARGE SCALE GENOMIC DNA]</scope>
    <source>
        <strain evidence="2">FD-334 SS-4</strain>
    </source>
</reference>
<sequence length="201" mass="22381">MAQQYDSHKMPLLTSFWEWERGRQIQSDDALPRRTPRDGKRGLVAVLWHTMKGGAHTWWRSLAETFSLLRSKGILRASINAQASGWVSLGNSTDFPFHQKTQCGWAGKRCTAANKQREHKQDEFYLGIQINIPVSYAFRGSTGLASKSASSAPIDNGPPLRGVFILNDTGSGPSPRSDRANFRTSMAQHLQASDRAIEPKV</sequence>
<dbReference type="Proteomes" id="UP000054270">
    <property type="component" value="Unassembled WGS sequence"/>
</dbReference>
<dbReference type="AlphaFoldDB" id="A0A0D2NWQ8"/>
<dbReference type="EMBL" id="KN817814">
    <property type="protein sequence ID" value="KJA12985.1"/>
    <property type="molecule type" value="Genomic_DNA"/>
</dbReference>
<evidence type="ECO:0000313" key="2">
    <source>
        <dbReference type="Proteomes" id="UP000054270"/>
    </source>
</evidence>
<evidence type="ECO:0000313" key="1">
    <source>
        <dbReference type="EMBL" id="KJA12985.1"/>
    </source>
</evidence>